<name>A0ACC2CZM6_DIPCM</name>
<dbReference type="EMBL" id="CM055099">
    <property type="protein sequence ID" value="KAJ7547388.1"/>
    <property type="molecule type" value="Genomic_DNA"/>
</dbReference>
<organism evidence="1 2">
    <name type="scientific">Diphasiastrum complanatum</name>
    <name type="common">Issler's clubmoss</name>
    <name type="synonym">Lycopodium complanatum</name>
    <dbReference type="NCBI Taxonomy" id="34168"/>
    <lineage>
        <taxon>Eukaryota</taxon>
        <taxon>Viridiplantae</taxon>
        <taxon>Streptophyta</taxon>
        <taxon>Embryophyta</taxon>
        <taxon>Tracheophyta</taxon>
        <taxon>Lycopodiopsida</taxon>
        <taxon>Lycopodiales</taxon>
        <taxon>Lycopodiaceae</taxon>
        <taxon>Lycopodioideae</taxon>
        <taxon>Diphasiastrum</taxon>
    </lineage>
</organism>
<keyword evidence="2" id="KW-1185">Reference proteome</keyword>
<proteinExistence type="predicted"/>
<dbReference type="Proteomes" id="UP001162992">
    <property type="component" value="Chromosome 8"/>
</dbReference>
<protein>
    <submittedName>
        <fullName evidence="1">Uncharacterized protein</fullName>
    </submittedName>
</protein>
<evidence type="ECO:0000313" key="2">
    <source>
        <dbReference type="Proteomes" id="UP001162992"/>
    </source>
</evidence>
<accession>A0ACC2CZM6</accession>
<gene>
    <name evidence="1" type="ORF">O6H91_08G083600</name>
</gene>
<comment type="caution">
    <text evidence="1">The sequence shown here is derived from an EMBL/GenBank/DDBJ whole genome shotgun (WGS) entry which is preliminary data.</text>
</comment>
<reference evidence="2" key="1">
    <citation type="journal article" date="2024" name="Proc. Natl. Acad. Sci. U.S.A.">
        <title>Extraordinary preservation of gene collinearity over three hundred million years revealed in homosporous lycophytes.</title>
        <authorList>
            <person name="Li C."/>
            <person name="Wickell D."/>
            <person name="Kuo L.Y."/>
            <person name="Chen X."/>
            <person name="Nie B."/>
            <person name="Liao X."/>
            <person name="Peng D."/>
            <person name="Ji J."/>
            <person name="Jenkins J."/>
            <person name="Williams M."/>
            <person name="Shu S."/>
            <person name="Plott C."/>
            <person name="Barry K."/>
            <person name="Rajasekar S."/>
            <person name="Grimwood J."/>
            <person name="Han X."/>
            <person name="Sun S."/>
            <person name="Hou Z."/>
            <person name="He W."/>
            <person name="Dai G."/>
            <person name="Sun C."/>
            <person name="Schmutz J."/>
            <person name="Leebens-Mack J.H."/>
            <person name="Li F.W."/>
            <person name="Wang L."/>
        </authorList>
    </citation>
    <scope>NUCLEOTIDE SEQUENCE [LARGE SCALE GENOMIC DNA]</scope>
    <source>
        <strain evidence="2">cv. PW_Plant_1</strain>
    </source>
</reference>
<sequence>MVSNDKAAVTKEQDERHKKILEGLLKLPENRECADCRSKGPRWASVNLGIFVCIQCSGIHRSLGVHISKVRSATLDTWLPEQVAFMQGMGNIRANEHWEAELPYSYKRPSETDRVGLENFIRAKYEAKRWVPGSSGRTPPRIREGRISSRDDHARRGRNAEEDEEGIGRSSRNGHSDNHARRQDDRIRFSSREQESGNDNSLQETPKKEIKESFQPPRTLPVVNASSSATSTDSSKAHESSETSKAKLPKLPELVNASPSNIPEKASNSSDLFNLLGNDSAVLVGTGVESSSASDDWAAFQSAEVDPLAPVDKVNSAGPSTESPDFSFTSKGTITEGLEDLFKGSPTITAKSETPPKPSKDVKKDILSLFDNSSIASPYALHQQQMAALIAQQQSMMIAAAAAASGMPGVASIPSQQQQQTIQHVTSEQLAGQGGVVGQSQPFVGLQYPGAVPSWSVHNARMPFVQVGGYVVPPGMRPIGMPTSQGPTRVNLNNISYSGYGLGMPVHPTGTSPYTTSVLSNDTGPSPFGQSISTPTPNSGTSSIPLSGANFDFSSLTAGAFSKK</sequence>
<evidence type="ECO:0000313" key="1">
    <source>
        <dbReference type="EMBL" id="KAJ7547388.1"/>
    </source>
</evidence>